<gene>
    <name evidence="2" type="ORF">AKO1_009285</name>
</gene>
<name>A0AAW2ZKH2_9EUKA</name>
<evidence type="ECO:0000259" key="1">
    <source>
        <dbReference type="PROSITE" id="PS50132"/>
    </source>
</evidence>
<protein>
    <submittedName>
        <fullName evidence="2">Sorting nexin</fullName>
    </submittedName>
</protein>
<dbReference type="InterPro" id="IPR044926">
    <property type="entry name" value="RGS_subdomain_2"/>
</dbReference>
<dbReference type="PROSITE" id="PS50132">
    <property type="entry name" value="RGS"/>
    <property type="match status" value="1"/>
</dbReference>
<dbReference type="Pfam" id="PF00615">
    <property type="entry name" value="RGS"/>
    <property type="match status" value="1"/>
</dbReference>
<dbReference type="AlphaFoldDB" id="A0AAW2ZKH2"/>
<reference evidence="2 3" key="1">
    <citation type="submission" date="2024-03" db="EMBL/GenBank/DDBJ databases">
        <title>The Acrasis kona genome and developmental transcriptomes reveal deep origins of eukaryotic multicellular pathways.</title>
        <authorList>
            <person name="Sheikh S."/>
            <person name="Fu C.-J."/>
            <person name="Brown M.W."/>
            <person name="Baldauf S.L."/>
        </authorList>
    </citation>
    <scope>NUCLEOTIDE SEQUENCE [LARGE SCALE GENOMIC DNA]</scope>
    <source>
        <strain evidence="2 3">ATCC MYA-3509</strain>
    </source>
</reference>
<dbReference type="Gene3D" id="1.10.167.10">
    <property type="entry name" value="Regulator of G-protein Signalling 4, domain 2"/>
    <property type="match status" value="1"/>
</dbReference>
<dbReference type="EMBL" id="JAOPGA020001603">
    <property type="protein sequence ID" value="KAL0489829.1"/>
    <property type="molecule type" value="Genomic_DNA"/>
</dbReference>
<dbReference type="Proteomes" id="UP001431209">
    <property type="component" value="Unassembled WGS sequence"/>
</dbReference>
<dbReference type="InterPro" id="IPR016137">
    <property type="entry name" value="RGS"/>
</dbReference>
<dbReference type="InterPro" id="IPR036305">
    <property type="entry name" value="RGS_sf"/>
</dbReference>
<proteinExistence type="predicted"/>
<feature type="domain" description="RGS" evidence="1">
    <location>
        <begin position="87"/>
        <end position="205"/>
    </location>
</feature>
<evidence type="ECO:0000313" key="2">
    <source>
        <dbReference type="EMBL" id="KAL0489829.1"/>
    </source>
</evidence>
<comment type="caution">
    <text evidence="2">The sequence shown here is derived from an EMBL/GenBank/DDBJ whole genome shotgun (WGS) entry which is preliminary data.</text>
</comment>
<dbReference type="SUPFAM" id="SSF48097">
    <property type="entry name" value="Regulator of G-protein signaling, RGS"/>
    <property type="match status" value="1"/>
</dbReference>
<evidence type="ECO:0000313" key="3">
    <source>
        <dbReference type="Proteomes" id="UP001431209"/>
    </source>
</evidence>
<sequence>MILSPDYLKVLINPRREKQQYDVFPLTSSQISDSVYLTKDVNKNNPNALLQVALKDKSKNNIHSIKPPGSNKSEERPDLILQKADMRLQTVINNEKYFRFFLLYCAERKVTENVLFFREVIKYKNEQEEELRRALASNILDLYFAPESMLQIRVTELERGSLLNALVTQGPTFELFDDYAEAILNSLLIYLFMGFKESNIFVEMLDNNLGVF</sequence>
<accession>A0AAW2ZKH2</accession>
<dbReference type="SMART" id="SM00315">
    <property type="entry name" value="RGS"/>
    <property type="match status" value="1"/>
</dbReference>
<keyword evidence="3" id="KW-1185">Reference proteome</keyword>
<organism evidence="2 3">
    <name type="scientific">Acrasis kona</name>
    <dbReference type="NCBI Taxonomy" id="1008807"/>
    <lineage>
        <taxon>Eukaryota</taxon>
        <taxon>Discoba</taxon>
        <taxon>Heterolobosea</taxon>
        <taxon>Tetramitia</taxon>
        <taxon>Eutetramitia</taxon>
        <taxon>Acrasidae</taxon>
        <taxon>Acrasis</taxon>
    </lineage>
</organism>